<evidence type="ECO:0008006" key="3">
    <source>
        <dbReference type="Google" id="ProtNLM"/>
    </source>
</evidence>
<reference evidence="1 2" key="1">
    <citation type="submission" date="2016-11" db="EMBL/GenBank/DDBJ databases">
        <authorList>
            <person name="Jaros S."/>
            <person name="Januszkiewicz K."/>
            <person name="Wedrychowicz H."/>
        </authorList>
    </citation>
    <scope>NUCLEOTIDE SEQUENCE [LARGE SCALE GENOMIC DNA]</scope>
    <source>
        <strain evidence="1 2">DSM 12906</strain>
    </source>
</reference>
<dbReference type="OrthoDB" id="3478861at2"/>
<protein>
    <recommendedName>
        <fullName evidence="3">TadE-like protein</fullName>
    </recommendedName>
</protein>
<sequence>MRNERGMSGSVQVSLLLPVALGIFLLLLQWSLVAWADATALAAAQQGAASAAALGGDRLEGQAEAAAVAGNGALSGVTVRVERGSRQTRATVSGRAVSLIWPREVSQTVVVTTERLTNS</sequence>
<dbReference type="STRING" id="1123357.SAMN02745244_02827"/>
<accession>A0A1M6KIG3</accession>
<gene>
    <name evidence="1" type="ORF">SAMN02745244_02827</name>
</gene>
<dbReference type="RefSeq" id="WP_139280282.1">
    <property type="nucleotide sequence ID" value="NZ_FQZG01000060.1"/>
</dbReference>
<dbReference type="AlphaFoldDB" id="A0A1M6KIG3"/>
<keyword evidence="2" id="KW-1185">Reference proteome</keyword>
<dbReference type="Proteomes" id="UP000184512">
    <property type="component" value="Unassembled WGS sequence"/>
</dbReference>
<name>A0A1M6KIG3_9ACTN</name>
<organism evidence="1 2">
    <name type="scientific">Tessaracoccus bendigoensis DSM 12906</name>
    <dbReference type="NCBI Taxonomy" id="1123357"/>
    <lineage>
        <taxon>Bacteria</taxon>
        <taxon>Bacillati</taxon>
        <taxon>Actinomycetota</taxon>
        <taxon>Actinomycetes</taxon>
        <taxon>Propionibacteriales</taxon>
        <taxon>Propionibacteriaceae</taxon>
        <taxon>Tessaracoccus</taxon>
    </lineage>
</organism>
<proteinExistence type="predicted"/>
<evidence type="ECO:0000313" key="1">
    <source>
        <dbReference type="EMBL" id="SHJ58705.1"/>
    </source>
</evidence>
<dbReference type="EMBL" id="FQZG01000060">
    <property type="protein sequence ID" value="SHJ58705.1"/>
    <property type="molecule type" value="Genomic_DNA"/>
</dbReference>
<evidence type="ECO:0000313" key="2">
    <source>
        <dbReference type="Proteomes" id="UP000184512"/>
    </source>
</evidence>